<dbReference type="GO" id="GO:0005634">
    <property type="term" value="C:nucleus"/>
    <property type="evidence" value="ECO:0007669"/>
    <property type="project" value="UniProtKB-SubCell"/>
</dbReference>
<name>A0AAD7PNK1_QUISA</name>
<comment type="caution">
    <text evidence="7">The sequence shown here is derived from an EMBL/GenBank/DDBJ whole genome shotgun (WGS) entry which is preliminary data.</text>
</comment>
<evidence type="ECO:0000256" key="4">
    <source>
        <dbReference type="ARBA" id="ARBA00023242"/>
    </source>
</evidence>
<protein>
    <submittedName>
        <fullName evidence="7">Nodulation-signaling pathway 2 protein-like</fullName>
    </submittedName>
</protein>
<dbReference type="EMBL" id="JARAOO010000007">
    <property type="protein sequence ID" value="KAJ7961185.1"/>
    <property type="molecule type" value="Genomic_DNA"/>
</dbReference>
<gene>
    <name evidence="7" type="ORF">O6P43_016560</name>
</gene>
<evidence type="ECO:0000256" key="1">
    <source>
        <dbReference type="ARBA" id="ARBA00004123"/>
    </source>
</evidence>
<feature type="short sequence motif" description="VHIID" evidence="5">
    <location>
        <begin position="262"/>
        <end position="266"/>
    </location>
</feature>
<organism evidence="7 8">
    <name type="scientific">Quillaja saponaria</name>
    <name type="common">Soap bark tree</name>
    <dbReference type="NCBI Taxonomy" id="32244"/>
    <lineage>
        <taxon>Eukaryota</taxon>
        <taxon>Viridiplantae</taxon>
        <taxon>Streptophyta</taxon>
        <taxon>Embryophyta</taxon>
        <taxon>Tracheophyta</taxon>
        <taxon>Spermatophyta</taxon>
        <taxon>Magnoliopsida</taxon>
        <taxon>eudicotyledons</taxon>
        <taxon>Gunneridae</taxon>
        <taxon>Pentapetalae</taxon>
        <taxon>rosids</taxon>
        <taxon>fabids</taxon>
        <taxon>Fabales</taxon>
        <taxon>Quillajaceae</taxon>
        <taxon>Quillaja</taxon>
    </lineage>
</organism>
<evidence type="ECO:0000256" key="2">
    <source>
        <dbReference type="ARBA" id="ARBA00023015"/>
    </source>
</evidence>
<accession>A0AAD7PNK1</accession>
<comment type="similarity">
    <text evidence="5">Belongs to the GRAS family.</text>
</comment>
<dbReference type="PROSITE" id="PS50985">
    <property type="entry name" value="GRAS"/>
    <property type="match status" value="1"/>
</dbReference>
<evidence type="ECO:0000256" key="3">
    <source>
        <dbReference type="ARBA" id="ARBA00023163"/>
    </source>
</evidence>
<proteinExistence type="inferred from homology"/>
<dbReference type="Pfam" id="PF03514">
    <property type="entry name" value="GRAS"/>
    <property type="match status" value="1"/>
</dbReference>
<feature type="compositionally biased region" description="Low complexity" evidence="6">
    <location>
        <begin position="132"/>
        <end position="143"/>
    </location>
</feature>
<keyword evidence="8" id="KW-1185">Reference proteome</keyword>
<keyword evidence="4" id="KW-0539">Nucleus</keyword>
<dbReference type="InterPro" id="IPR005202">
    <property type="entry name" value="TF_GRAS"/>
</dbReference>
<evidence type="ECO:0000256" key="6">
    <source>
        <dbReference type="SAM" id="MobiDB-lite"/>
    </source>
</evidence>
<evidence type="ECO:0000256" key="5">
    <source>
        <dbReference type="PROSITE-ProRule" id="PRU01191"/>
    </source>
</evidence>
<comment type="subcellular location">
    <subcellularLocation>
        <location evidence="1">Nucleus</location>
    </subcellularLocation>
</comment>
<reference evidence="7" key="1">
    <citation type="journal article" date="2023" name="Science">
        <title>Elucidation of the pathway for biosynthesis of saponin adjuvants from the soapbark tree.</title>
        <authorList>
            <person name="Reed J."/>
            <person name="Orme A."/>
            <person name="El-Demerdash A."/>
            <person name="Owen C."/>
            <person name="Martin L.B.B."/>
            <person name="Misra R.C."/>
            <person name="Kikuchi S."/>
            <person name="Rejzek M."/>
            <person name="Martin A.C."/>
            <person name="Harkess A."/>
            <person name="Leebens-Mack J."/>
            <person name="Louveau T."/>
            <person name="Stephenson M.J."/>
            <person name="Osbourn A."/>
        </authorList>
    </citation>
    <scope>NUCLEOTIDE SEQUENCE</scope>
    <source>
        <strain evidence="7">S10</strain>
    </source>
</reference>
<evidence type="ECO:0000313" key="7">
    <source>
        <dbReference type="EMBL" id="KAJ7961185.1"/>
    </source>
</evidence>
<dbReference type="AlphaFoldDB" id="A0AAD7PNK1"/>
<dbReference type="PANTHER" id="PTHR31636">
    <property type="entry name" value="OSJNBA0084A10.13 PROTEIN-RELATED"/>
    <property type="match status" value="1"/>
</dbReference>
<sequence length="530" mass="59754">MMHNEYVQASWPSFDSIGSTFDQVELYDFNLDAHLQDGSDFSFLFNSTEDICEIASIPFCSVMFSNDSVQNPLDNYDSFQLPSLIMEDFSMEIDEFEPVFRGGIEGTSSSLEESEGSFPLQQLSTEGEDGWSPSPSMGSEVSSVQPSLTLPAEGMEIESQLIVPHLLKGYGEALGKEQKELAEVILRCISEKVSPVGDSLERLGFHLSQNIGNQGHYLRQEACKNFEPAFKAFYQTIPDGKVAHFAAISAILDAMPDDAEVIHIVDFDMGEGVQWPPVIEAIANRNKTLKLTSVKWWEKHSDCGLAPWSFEETKTQLYEHASSFGINLKVEENAIEDLVIELRKMNRRGLEREWFVFNCMVGLPHMGRGRSRRHVMEFLRVAKDLINSGKRGIITFGDGDACEKLKNCSDFGSFFDGHLVHYQALLESMELNFPVHLAEARTTMECLFVAPYVSSLAWLRKWEEVKEGCQLQADIGLKGHRFNNQILMEVKEMVNERKSSYGVRIEGLNGHEIVLDWRGIPIARVSTWGI</sequence>
<feature type="region of interest" description="SAW" evidence="5">
    <location>
        <begin position="457"/>
        <end position="529"/>
    </location>
</feature>
<comment type="caution">
    <text evidence="5">Lacks conserved residue(s) required for the propagation of feature annotation.</text>
</comment>
<keyword evidence="3" id="KW-0804">Transcription</keyword>
<dbReference type="KEGG" id="qsa:O6P43_016560"/>
<keyword evidence="2" id="KW-0805">Transcription regulation</keyword>
<feature type="region of interest" description="Disordered" evidence="6">
    <location>
        <begin position="105"/>
        <end position="143"/>
    </location>
</feature>
<evidence type="ECO:0000313" key="8">
    <source>
        <dbReference type="Proteomes" id="UP001163823"/>
    </source>
</evidence>
<dbReference type="Proteomes" id="UP001163823">
    <property type="component" value="Chromosome 7"/>
</dbReference>